<evidence type="ECO:0000256" key="9">
    <source>
        <dbReference type="ARBA" id="ARBA00022741"/>
    </source>
</evidence>
<keyword evidence="6" id="KW-0285">Flavoprotein</keyword>
<dbReference type="EMBL" id="LSSL01000070">
    <property type="protein sequence ID" value="OLY85568.1"/>
    <property type="molecule type" value="Genomic_DNA"/>
</dbReference>
<organism evidence="13 14">
    <name type="scientific">Smittium mucronatum</name>
    <dbReference type="NCBI Taxonomy" id="133383"/>
    <lineage>
        <taxon>Eukaryota</taxon>
        <taxon>Fungi</taxon>
        <taxon>Fungi incertae sedis</taxon>
        <taxon>Zoopagomycota</taxon>
        <taxon>Kickxellomycotina</taxon>
        <taxon>Harpellomycetes</taxon>
        <taxon>Harpellales</taxon>
        <taxon>Legeriomycetaceae</taxon>
        <taxon>Smittium</taxon>
    </lineage>
</organism>
<feature type="domain" description="Riboflavin kinase" evidence="12">
    <location>
        <begin position="1"/>
        <end position="103"/>
    </location>
</feature>
<evidence type="ECO:0000256" key="7">
    <source>
        <dbReference type="ARBA" id="ARBA00022643"/>
    </source>
</evidence>
<evidence type="ECO:0000256" key="1">
    <source>
        <dbReference type="ARBA" id="ARBA00003572"/>
    </source>
</evidence>
<dbReference type="PANTHER" id="PTHR22749:SF6">
    <property type="entry name" value="RIBOFLAVIN KINASE"/>
    <property type="match status" value="1"/>
</dbReference>
<dbReference type="InterPro" id="IPR023468">
    <property type="entry name" value="Riboflavin_kinase"/>
</dbReference>
<dbReference type="GO" id="GO:0008531">
    <property type="term" value="F:riboflavin kinase activity"/>
    <property type="evidence" value="ECO:0007669"/>
    <property type="project" value="UniProtKB-EC"/>
</dbReference>
<dbReference type="InterPro" id="IPR015865">
    <property type="entry name" value="Riboflavin_kinase_bac/euk"/>
</dbReference>
<evidence type="ECO:0000256" key="3">
    <source>
        <dbReference type="ARBA" id="ARBA00010108"/>
    </source>
</evidence>
<accession>A0A1R0H900</accession>
<evidence type="ECO:0000256" key="5">
    <source>
        <dbReference type="ARBA" id="ARBA00017394"/>
    </source>
</evidence>
<evidence type="ECO:0000313" key="13">
    <source>
        <dbReference type="EMBL" id="OLY85568.1"/>
    </source>
</evidence>
<evidence type="ECO:0000259" key="12">
    <source>
        <dbReference type="SMART" id="SM00904"/>
    </source>
</evidence>
<gene>
    <name evidence="13" type="ORF">AYI68_g234</name>
</gene>
<comment type="similarity">
    <text evidence="3">Belongs to the flavokinase family.</text>
</comment>
<dbReference type="SMART" id="SM00904">
    <property type="entry name" value="Flavokinase"/>
    <property type="match status" value="1"/>
</dbReference>
<dbReference type="OrthoDB" id="276388at2759"/>
<dbReference type="EC" id="2.7.1.26" evidence="4"/>
<evidence type="ECO:0000256" key="8">
    <source>
        <dbReference type="ARBA" id="ARBA00022679"/>
    </source>
</evidence>
<evidence type="ECO:0000256" key="10">
    <source>
        <dbReference type="ARBA" id="ARBA00022840"/>
    </source>
</evidence>
<comment type="function">
    <text evidence="1">Catalyzes the phosphorylation of riboflavin (vitamin B2) to form flavin mononucleotide (FMN) coenzyme.</text>
</comment>
<dbReference type="Proteomes" id="UP000187455">
    <property type="component" value="Unassembled WGS sequence"/>
</dbReference>
<dbReference type="GO" id="GO:0009398">
    <property type="term" value="P:FMN biosynthetic process"/>
    <property type="evidence" value="ECO:0007669"/>
    <property type="project" value="UniProtKB-UniPathway"/>
</dbReference>
<evidence type="ECO:0000256" key="11">
    <source>
        <dbReference type="ARBA" id="ARBA00029960"/>
    </source>
</evidence>
<dbReference type="AlphaFoldDB" id="A0A1R0H900"/>
<name>A0A1R0H900_9FUNG</name>
<dbReference type="Pfam" id="PF01687">
    <property type="entry name" value="Flavokinase"/>
    <property type="match status" value="1"/>
</dbReference>
<sequence>MTEDVVNSVLKSAPNGIYFGIAKTEFEGKPRPMVMSLGWNPYFENEKLSGEVHIIHDYQHDFYGSDLKVLILGYIRPESNFVDLDTLIAEIRRDIKFCLEALDLPEYKRFFHDNLLCN</sequence>
<evidence type="ECO:0000256" key="2">
    <source>
        <dbReference type="ARBA" id="ARBA00005201"/>
    </source>
</evidence>
<dbReference type="GO" id="GO:0009231">
    <property type="term" value="P:riboflavin biosynthetic process"/>
    <property type="evidence" value="ECO:0007669"/>
    <property type="project" value="InterPro"/>
</dbReference>
<keyword evidence="9" id="KW-0547">Nucleotide-binding</keyword>
<reference evidence="13 14" key="1">
    <citation type="journal article" date="2016" name="Mol. Biol. Evol.">
        <title>Genome-Wide Survey of Gut Fungi (Harpellales) Reveals the First Horizontally Transferred Ubiquitin Gene from a Mosquito Host.</title>
        <authorList>
            <person name="Wang Y."/>
            <person name="White M.M."/>
            <person name="Kvist S."/>
            <person name="Moncalvo J.M."/>
        </authorList>
    </citation>
    <scope>NUCLEOTIDE SEQUENCE [LARGE SCALE GENOMIC DNA]</scope>
    <source>
        <strain evidence="13 14">ALG-7-W6</strain>
    </source>
</reference>
<proteinExistence type="inferred from homology"/>
<keyword evidence="7" id="KW-0288">FMN</keyword>
<evidence type="ECO:0000256" key="4">
    <source>
        <dbReference type="ARBA" id="ARBA00012105"/>
    </source>
</evidence>
<comment type="pathway">
    <text evidence="2">Cofactor biosynthesis; FMN biosynthesis; FMN from riboflavin (ATP route): step 1/1.</text>
</comment>
<dbReference type="UniPathway" id="UPA00276">
    <property type="reaction ID" value="UER00406"/>
</dbReference>
<comment type="caution">
    <text evidence="13">The sequence shown here is derived from an EMBL/GenBank/DDBJ whole genome shotgun (WGS) entry which is preliminary data.</text>
</comment>
<dbReference type="PANTHER" id="PTHR22749">
    <property type="entry name" value="RIBOFLAVIN KINASE/FMN ADENYLYLTRANSFERASE"/>
    <property type="match status" value="1"/>
</dbReference>
<dbReference type="Gene3D" id="2.40.30.30">
    <property type="entry name" value="Riboflavin kinase-like"/>
    <property type="match status" value="1"/>
</dbReference>
<dbReference type="SUPFAM" id="SSF82114">
    <property type="entry name" value="Riboflavin kinase-like"/>
    <property type="match status" value="1"/>
</dbReference>
<evidence type="ECO:0000313" key="14">
    <source>
        <dbReference type="Proteomes" id="UP000187455"/>
    </source>
</evidence>
<keyword evidence="10" id="KW-0067">ATP-binding</keyword>
<protein>
    <recommendedName>
        <fullName evidence="5">Riboflavin kinase</fullName>
        <ecNumber evidence="4">2.7.1.26</ecNumber>
    </recommendedName>
    <alternativeName>
        <fullName evidence="11">Flavin mononucleotide kinase 1</fullName>
    </alternativeName>
</protein>
<keyword evidence="8" id="KW-0808">Transferase</keyword>
<dbReference type="STRING" id="133383.A0A1R0H900"/>
<keyword evidence="14" id="KW-1185">Reference proteome</keyword>
<dbReference type="GO" id="GO:0005524">
    <property type="term" value="F:ATP binding"/>
    <property type="evidence" value="ECO:0007669"/>
    <property type="project" value="UniProtKB-KW"/>
</dbReference>
<evidence type="ECO:0000256" key="6">
    <source>
        <dbReference type="ARBA" id="ARBA00022630"/>
    </source>
</evidence>
<keyword evidence="13" id="KW-0418">Kinase</keyword>
<dbReference type="GO" id="GO:0005739">
    <property type="term" value="C:mitochondrion"/>
    <property type="evidence" value="ECO:0007669"/>
    <property type="project" value="TreeGrafter"/>
</dbReference>
<dbReference type="InterPro" id="IPR023465">
    <property type="entry name" value="Riboflavin_kinase_dom_sf"/>
</dbReference>